<protein>
    <submittedName>
        <fullName evidence="2">Uncharacterized protein</fullName>
    </submittedName>
</protein>
<dbReference type="OrthoDB" id="10548960at2759"/>
<evidence type="ECO:0000313" key="2">
    <source>
        <dbReference type="EMBL" id="RKP13955.1"/>
    </source>
</evidence>
<feature type="region of interest" description="Disordered" evidence="1">
    <location>
        <begin position="24"/>
        <end position="53"/>
    </location>
</feature>
<sequence length="530" mass="59432">MLPQGMGGTFRVMVVGGLRRPRVLPKAHRSRPSPPASLASHRSYVTEESPFRKTYERGLPSARKASAVYTPPTMILFPPVVPLVGPLLRPIKRKGHGKEGRLRKSLGSGKEIKKGQNGRSLAALHFQNLIEQLKYMSKETTSPKEMVEGIRGILWPSKETLNHALRIGALRLLWRSIPVMWIKEQGVREVLFEAELEVRESAVNDLSPQLILSLTSAKITSLARSGLTQDALRYQVEMDAMNSQTQSELPKGVYTRVVEALLSPPKLSSRKKSSSLEHTTRIKQAIKFINLRNTPKTPSGQWINNPLVAKAAIQWAQTHLDDGGKRVALDLVDMHIHHHGPGAWWAWEVRFRLATSIRVITRMLMEAKGTEHERTIQSAPAQVSLLYHTHRLDPTRLGQVWSLMQNQMLQAGTEPEARIRALYLGYILRGPKVPEALRAAVDLGEDLSLSSAHTILIRAIRAYRHAMDPAERSFLHEGIWGIWGTGSRFLGDEGCVQEMIGFLEACGDRQALKDLRRDFARLGQAKSKDR</sequence>
<proteinExistence type="predicted"/>
<accession>A0A4P9Y4W2</accession>
<name>A0A4P9Y4W2_9FUNG</name>
<organism evidence="2 3">
    <name type="scientific">Piptocephalis cylindrospora</name>
    <dbReference type="NCBI Taxonomy" id="1907219"/>
    <lineage>
        <taxon>Eukaryota</taxon>
        <taxon>Fungi</taxon>
        <taxon>Fungi incertae sedis</taxon>
        <taxon>Zoopagomycota</taxon>
        <taxon>Zoopagomycotina</taxon>
        <taxon>Zoopagomycetes</taxon>
        <taxon>Zoopagales</taxon>
        <taxon>Piptocephalidaceae</taxon>
        <taxon>Piptocephalis</taxon>
    </lineage>
</organism>
<keyword evidence="3" id="KW-1185">Reference proteome</keyword>
<evidence type="ECO:0000256" key="1">
    <source>
        <dbReference type="SAM" id="MobiDB-lite"/>
    </source>
</evidence>
<gene>
    <name evidence="2" type="ORF">BJ684DRAFT_15689</name>
</gene>
<reference evidence="3" key="1">
    <citation type="journal article" date="2018" name="Nat. Microbiol.">
        <title>Leveraging single-cell genomics to expand the fungal tree of life.</title>
        <authorList>
            <person name="Ahrendt S.R."/>
            <person name="Quandt C.A."/>
            <person name="Ciobanu D."/>
            <person name="Clum A."/>
            <person name="Salamov A."/>
            <person name="Andreopoulos B."/>
            <person name="Cheng J.F."/>
            <person name="Woyke T."/>
            <person name="Pelin A."/>
            <person name="Henrissat B."/>
            <person name="Reynolds N.K."/>
            <person name="Benny G.L."/>
            <person name="Smith M.E."/>
            <person name="James T.Y."/>
            <person name="Grigoriev I.V."/>
        </authorList>
    </citation>
    <scope>NUCLEOTIDE SEQUENCE [LARGE SCALE GENOMIC DNA]</scope>
</reference>
<dbReference type="EMBL" id="KZ987913">
    <property type="protein sequence ID" value="RKP13955.1"/>
    <property type="molecule type" value="Genomic_DNA"/>
</dbReference>
<feature type="region of interest" description="Disordered" evidence="1">
    <location>
        <begin position="92"/>
        <end position="117"/>
    </location>
</feature>
<evidence type="ECO:0000313" key="3">
    <source>
        <dbReference type="Proteomes" id="UP000267251"/>
    </source>
</evidence>
<dbReference type="AlphaFoldDB" id="A0A4P9Y4W2"/>
<dbReference type="Proteomes" id="UP000267251">
    <property type="component" value="Unassembled WGS sequence"/>
</dbReference>